<dbReference type="AlphaFoldDB" id="A0A9X3N1A9"/>
<evidence type="ECO:0000313" key="3">
    <source>
        <dbReference type="Proteomes" id="UP001149140"/>
    </source>
</evidence>
<dbReference type="RefSeq" id="WP_270044427.1">
    <property type="nucleotide sequence ID" value="NZ_JAPDOD010000043.1"/>
</dbReference>
<protein>
    <submittedName>
        <fullName evidence="2">Ribosome-associated translation inhibitor RaiA</fullName>
    </submittedName>
</protein>
<feature type="compositionally biased region" description="Low complexity" evidence="1">
    <location>
        <begin position="104"/>
        <end position="123"/>
    </location>
</feature>
<dbReference type="Pfam" id="PF02482">
    <property type="entry name" value="Ribosomal_S30AE"/>
    <property type="match status" value="1"/>
</dbReference>
<evidence type="ECO:0000256" key="1">
    <source>
        <dbReference type="SAM" id="MobiDB-lite"/>
    </source>
</evidence>
<dbReference type="Gene3D" id="3.30.160.100">
    <property type="entry name" value="Ribosome hibernation promotion factor-like"/>
    <property type="match status" value="1"/>
</dbReference>
<name>A0A9X3N1A9_9ACTN</name>
<proteinExistence type="predicted"/>
<dbReference type="SUPFAM" id="SSF69754">
    <property type="entry name" value="Ribosome binding protein Y (YfiA homologue)"/>
    <property type="match status" value="1"/>
</dbReference>
<dbReference type="InterPro" id="IPR036567">
    <property type="entry name" value="RHF-like"/>
</dbReference>
<dbReference type="InterPro" id="IPR003489">
    <property type="entry name" value="RHF/RaiA"/>
</dbReference>
<gene>
    <name evidence="2" type="primary">raiA</name>
    <name evidence="2" type="ORF">OM076_33180</name>
</gene>
<sequence>MQIEVKGKNLQVTEELREYVERRFDKISKQVSEQATLDVEVADENVPGDPVAAEAVLHLKGTQLRAKEVSKDAKHAVHLVADNMERQVKRHRDKRRGRRETRSAAEALNTTEATLEEAPTTLQ</sequence>
<evidence type="ECO:0000313" key="2">
    <source>
        <dbReference type="EMBL" id="MDA0165170.1"/>
    </source>
</evidence>
<dbReference type="Proteomes" id="UP001149140">
    <property type="component" value="Unassembled WGS sequence"/>
</dbReference>
<feature type="region of interest" description="Disordered" evidence="1">
    <location>
        <begin position="84"/>
        <end position="123"/>
    </location>
</feature>
<reference evidence="2" key="1">
    <citation type="submission" date="2022-10" db="EMBL/GenBank/DDBJ databases">
        <title>The WGS of Solirubrobacter ginsenosidimutans DSM 21036.</title>
        <authorList>
            <person name="Jiang Z."/>
        </authorList>
    </citation>
    <scope>NUCLEOTIDE SEQUENCE</scope>
    <source>
        <strain evidence="2">DSM 21036</strain>
    </source>
</reference>
<organism evidence="2 3">
    <name type="scientific">Solirubrobacter ginsenosidimutans</name>
    <dbReference type="NCBI Taxonomy" id="490573"/>
    <lineage>
        <taxon>Bacteria</taxon>
        <taxon>Bacillati</taxon>
        <taxon>Actinomycetota</taxon>
        <taxon>Thermoleophilia</taxon>
        <taxon>Solirubrobacterales</taxon>
        <taxon>Solirubrobacteraceae</taxon>
        <taxon>Solirubrobacter</taxon>
    </lineage>
</organism>
<dbReference type="NCBIfam" id="TIGR00741">
    <property type="entry name" value="yfiA"/>
    <property type="match status" value="1"/>
</dbReference>
<dbReference type="EMBL" id="JAPDOD010000043">
    <property type="protein sequence ID" value="MDA0165170.1"/>
    <property type="molecule type" value="Genomic_DNA"/>
</dbReference>
<accession>A0A9X3N1A9</accession>
<comment type="caution">
    <text evidence="2">The sequence shown here is derived from an EMBL/GenBank/DDBJ whole genome shotgun (WGS) entry which is preliminary data.</text>
</comment>
<keyword evidence="3" id="KW-1185">Reference proteome</keyword>
<feature type="compositionally biased region" description="Basic residues" evidence="1">
    <location>
        <begin position="88"/>
        <end position="99"/>
    </location>
</feature>